<dbReference type="GO" id="GO:0047617">
    <property type="term" value="F:fatty acyl-CoA hydrolase activity"/>
    <property type="evidence" value="ECO:0007669"/>
    <property type="project" value="TreeGrafter"/>
</dbReference>
<proteinExistence type="predicted"/>
<accession>A0A1W6ZPD1</accession>
<protein>
    <submittedName>
        <fullName evidence="2">Uncharacterized protein</fullName>
    </submittedName>
</protein>
<dbReference type="SUPFAM" id="SSF54637">
    <property type="entry name" value="Thioesterase/thiol ester dehydrase-isomerase"/>
    <property type="match status" value="1"/>
</dbReference>
<dbReference type="Pfam" id="PF13279">
    <property type="entry name" value="4HBT_2"/>
    <property type="match status" value="1"/>
</dbReference>
<keyword evidence="3" id="KW-1185">Reference proteome</keyword>
<dbReference type="PANTHER" id="PTHR31793:SF37">
    <property type="entry name" value="ACYL-COA THIOESTER HYDROLASE YBGC"/>
    <property type="match status" value="1"/>
</dbReference>
<keyword evidence="1" id="KW-0378">Hydrolase</keyword>
<gene>
    <name evidence="2" type="ORF">CAK95_08370</name>
</gene>
<dbReference type="KEGG" id="psin:CAK95_08370"/>
<evidence type="ECO:0000313" key="3">
    <source>
        <dbReference type="Proteomes" id="UP000194137"/>
    </source>
</evidence>
<dbReference type="CDD" id="cd00586">
    <property type="entry name" value="4HBT"/>
    <property type="match status" value="1"/>
</dbReference>
<dbReference type="InterPro" id="IPR029069">
    <property type="entry name" value="HotDog_dom_sf"/>
</dbReference>
<dbReference type="Gene3D" id="3.10.129.10">
    <property type="entry name" value="Hotdog Thioesterase"/>
    <property type="match status" value="1"/>
</dbReference>
<dbReference type="PANTHER" id="PTHR31793">
    <property type="entry name" value="4-HYDROXYBENZOYL-COA THIOESTERASE FAMILY MEMBER"/>
    <property type="match status" value="1"/>
</dbReference>
<evidence type="ECO:0000256" key="1">
    <source>
        <dbReference type="ARBA" id="ARBA00022801"/>
    </source>
</evidence>
<sequence>MQKLKRSEGRTVGNFVSKRHFKIEWGHCDPAGIVFNARFFEFFDTSTWAMFESALGVKQQDLAKTFDILGIPLVDARATFSVPAKFGDTVEMHSQISEFRRSSFEIRHQIFVDGKLGVDGSETRVWAMLDPKTGQLKTKPVPDDVMAKFKAA</sequence>
<dbReference type="EMBL" id="CP021112">
    <property type="protein sequence ID" value="ARP99097.1"/>
    <property type="molecule type" value="Genomic_DNA"/>
</dbReference>
<dbReference type="InterPro" id="IPR050563">
    <property type="entry name" value="4-hydroxybenzoyl-CoA_TE"/>
</dbReference>
<dbReference type="STRING" id="1235591.CAK95_08370"/>
<dbReference type="Proteomes" id="UP000194137">
    <property type="component" value="Chromosome"/>
</dbReference>
<organism evidence="2 3">
    <name type="scientific">Pseudorhodoplanes sinuspersici</name>
    <dbReference type="NCBI Taxonomy" id="1235591"/>
    <lineage>
        <taxon>Bacteria</taxon>
        <taxon>Pseudomonadati</taxon>
        <taxon>Pseudomonadota</taxon>
        <taxon>Alphaproteobacteria</taxon>
        <taxon>Hyphomicrobiales</taxon>
        <taxon>Pseudorhodoplanes</taxon>
    </lineage>
</organism>
<reference evidence="2 3" key="1">
    <citation type="submission" date="2017-05" db="EMBL/GenBank/DDBJ databases">
        <title>Full genome sequence of Pseudorhodoplanes sinuspersici.</title>
        <authorList>
            <person name="Dastgheib S.M.M."/>
            <person name="Shavandi M."/>
            <person name="Tirandaz H."/>
        </authorList>
    </citation>
    <scope>NUCLEOTIDE SEQUENCE [LARGE SCALE GENOMIC DNA]</scope>
    <source>
        <strain evidence="2 3">RIPI110</strain>
    </source>
</reference>
<dbReference type="AlphaFoldDB" id="A0A1W6ZPD1"/>
<evidence type="ECO:0000313" key="2">
    <source>
        <dbReference type="EMBL" id="ARP99097.1"/>
    </source>
</evidence>
<name>A0A1W6ZPD1_9HYPH</name>